<dbReference type="PANTHER" id="PTHR21180">
    <property type="entry name" value="ENDONUCLEASE/EXONUCLEASE/PHOSPHATASE FAMILY DOMAIN-CONTAINING PROTEIN 1"/>
    <property type="match status" value="1"/>
</dbReference>
<feature type="transmembrane region" description="Helical" evidence="1">
    <location>
        <begin position="12"/>
        <end position="30"/>
    </location>
</feature>
<dbReference type="SMART" id="SM00278">
    <property type="entry name" value="HhH1"/>
    <property type="match status" value="2"/>
</dbReference>
<gene>
    <name evidence="3" type="ORF">CR194_01420</name>
</gene>
<evidence type="ECO:0000259" key="2">
    <source>
        <dbReference type="SMART" id="SM00278"/>
    </source>
</evidence>
<dbReference type="InterPro" id="IPR019554">
    <property type="entry name" value="Soluble_ligand-bd"/>
</dbReference>
<dbReference type="InterPro" id="IPR003583">
    <property type="entry name" value="Hlx-hairpin-Hlx_DNA-bd_motif"/>
</dbReference>
<dbReference type="InterPro" id="IPR051675">
    <property type="entry name" value="Endo/Exo/Phosphatase_dom_1"/>
</dbReference>
<dbReference type="PANTHER" id="PTHR21180:SF32">
    <property type="entry name" value="ENDONUCLEASE_EXONUCLEASE_PHOSPHATASE FAMILY DOMAIN-CONTAINING PROTEIN 1"/>
    <property type="match status" value="1"/>
</dbReference>
<dbReference type="AlphaFoldDB" id="A0A323TXA6"/>
<dbReference type="OrthoDB" id="9790239at2"/>
<dbReference type="NCBIfam" id="TIGR00426">
    <property type="entry name" value="competence protein ComEA helix-hairpin-helix repeat region"/>
    <property type="match status" value="1"/>
</dbReference>
<dbReference type="GO" id="GO:0015627">
    <property type="term" value="C:type II protein secretion system complex"/>
    <property type="evidence" value="ECO:0007669"/>
    <property type="project" value="TreeGrafter"/>
</dbReference>
<dbReference type="Pfam" id="PF12836">
    <property type="entry name" value="HHH_3"/>
    <property type="match status" value="1"/>
</dbReference>
<organism evidence="3 4">
    <name type="scientific">Salipaludibacillus keqinensis</name>
    <dbReference type="NCBI Taxonomy" id="2045207"/>
    <lineage>
        <taxon>Bacteria</taxon>
        <taxon>Bacillati</taxon>
        <taxon>Bacillota</taxon>
        <taxon>Bacilli</taxon>
        <taxon>Bacillales</taxon>
        <taxon>Bacillaceae</taxon>
    </lineage>
</organism>
<sequence length="208" mass="23023">MQFMKEYVQEKGLFLSIIGGVCLISVIFFWQHTGEVEEADATVLPWENEQLTDRISHEEEKESEIILMVDIKGEVFNPGVYHVMEGERVIDVIEKAGGFNSEANQSAINLAERCFDEMVIFVPSEGDEDAPSGYDVIASGAKHEGILINQADANELTTLPGIGPAKADAIISFREENGPFQTLEDLTNVPGIGEKTLESIRDHLVIRK</sequence>
<feature type="domain" description="Helix-hairpin-helix DNA-binding motif class 1" evidence="2">
    <location>
        <begin position="154"/>
        <end position="173"/>
    </location>
</feature>
<evidence type="ECO:0000313" key="3">
    <source>
        <dbReference type="EMBL" id="PYZ94225.1"/>
    </source>
</evidence>
<dbReference type="Gene3D" id="1.10.150.280">
    <property type="entry name" value="AF1531-like domain"/>
    <property type="match status" value="1"/>
</dbReference>
<dbReference type="GO" id="GO:0015628">
    <property type="term" value="P:protein secretion by the type II secretion system"/>
    <property type="evidence" value="ECO:0007669"/>
    <property type="project" value="TreeGrafter"/>
</dbReference>
<reference evidence="3 4" key="1">
    <citation type="submission" date="2017-10" db="EMBL/GenBank/DDBJ databases">
        <title>Bacillus sp. nov., a halophilic bacterium isolated from a Keqin Lake.</title>
        <authorList>
            <person name="Wang H."/>
        </authorList>
    </citation>
    <scope>NUCLEOTIDE SEQUENCE [LARGE SCALE GENOMIC DNA]</scope>
    <source>
        <strain evidence="3 4">KQ-12</strain>
    </source>
</reference>
<feature type="domain" description="Helix-hairpin-helix DNA-binding motif class 1" evidence="2">
    <location>
        <begin position="184"/>
        <end position="203"/>
    </location>
</feature>
<dbReference type="InterPro" id="IPR004509">
    <property type="entry name" value="Competence_ComEA_HhH"/>
</dbReference>
<keyword evidence="1" id="KW-0812">Transmembrane</keyword>
<dbReference type="GO" id="GO:0006281">
    <property type="term" value="P:DNA repair"/>
    <property type="evidence" value="ECO:0007669"/>
    <property type="project" value="InterPro"/>
</dbReference>
<dbReference type="Pfam" id="PF10531">
    <property type="entry name" value="SLBB"/>
    <property type="match status" value="1"/>
</dbReference>
<protein>
    <recommendedName>
        <fullName evidence="2">Helix-hairpin-helix DNA-binding motif class 1 domain-containing protein</fullName>
    </recommendedName>
</protein>
<dbReference type="GO" id="GO:0003677">
    <property type="term" value="F:DNA binding"/>
    <property type="evidence" value="ECO:0007669"/>
    <property type="project" value="InterPro"/>
</dbReference>
<evidence type="ECO:0000256" key="1">
    <source>
        <dbReference type="SAM" id="Phobius"/>
    </source>
</evidence>
<dbReference type="EMBL" id="PDOD01000001">
    <property type="protein sequence ID" value="PYZ94225.1"/>
    <property type="molecule type" value="Genomic_DNA"/>
</dbReference>
<comment type="caution">
    <text evidence="3">The sequence shown here is derived from an EMBL/GenBank/DDBJ whole genome shotgun (WGS) entry which is preliminary data.</text>
</comment>
<dbReference type="SUPFAM" id="SSF47781">
    <property type="entry name" value="RuvA domain 2-like"/>
    <property type="match status" value="1"/>
</dbReference>
<keyword evidence="1" id="KW-1133">Transmembrane helix</keyword>
<keyword evidence="1" id="KW-0472">Membrane</keyword>
<evidence type="ECO:0000313" key="4">
    <source>
        <dbReference type="Proteomes" id="UP000248214"/>
    </source>
</evidence>
<dbReference type="Proteomes" id="UP000248214">
    <property type="component" value="Unassembled WGS sequence"/>
</dbReference>
<accession>A0A323TXA6</accession>
<dbReference type="InterPro" id="IPR010994">
    <property type="entry name" value="RuvA_2-like"/>
</dbReference>
<proteinExistence type="predicted"/>
<name>A0A323TXA6_9BACI</name>
<keyword evidence="4" id="KW-1185">Reference proteome</keyword>
<dbReference type="RefSeq" id="WP_110607860.1">
    <property type="nucleotide sequence ID" value="NZ_PDOD01000001.1"/>
</dbReference>